<keyword evidence="3" id="KW-1185">Reference proteome</keyword>
<feature type="domain" description="RrmJ-type SAM-dependent 2'-O-MTase" evidence="1">
    <location>
        <begin position="48"/>
        <end position="235"/>
    </location>
</feature>
<dbReference type="GO" id="GO:0004483">
    <property type="term" value="F:methyltransferase cap1 activity"/>
    <property type="evidence" value="ECO:0007669"/>
    <property type="project" value="UniProtKB-ARBA"/>
</dbReference>
<sequence length="307" mass="35182">MEDRLSDLKKQLNTLKDKLKNYNLDDIRRARQTLERRQQQHWNGAGGGVRNRCYLKMQDIDEKFQLCRNVNVFLDLCGGPGQFAKYIFDVNADCLGYGVTLRNDCDYSFDHPNFRKMYGCFDTGDVFDANVLFELMYFCRNKCDLVVADGAFDVSGRENDQESLSFNLIRKECSIIVDALRAGGNCVLKIFDTFERSTISLLEDFVSHFNEYAIYKPPHSRAANSERYLVCKGKLADGTNTDIVKKRPRFEARTRHFALRQKRALDQLLCILEDAHHATDACNAQLENLRLGPAGILSGHSRPPRNL</sequence>
<dbReference type="InterPro" id="IPR050851">
    <property type="entry name" value="mRNA_Cap_2O-Ribose_MeTrfase"/>
</dbReference>
<gene>
    <name evidence="2" type="primary">mtase-1</name>
</gene>
<protein>
    <submittedName>
        <fullName evidence="2">MTASE-1</fullName>
    </submittedName>
</protein>
<organism evidence="2 3">
    <name type="scientific">Spodoptera cosmioides nucleopolyhedrovirus</name>
    <dbReference type="NCBI Taxonomy" id="2605774"/>
    <lineage>
        <taxon>Viruses</taxon>
        <taxon>Viruses incertae sedis</taxon>
        <taxon>Naldaviricetes</taxon>
        <taxon>Lefavirales</taxon>
        <taxon>Baculoviridae</taxon>
        <taxon>Alphabaculovirus</taxon>
        <taxon>Alphabaculovirus spocosmioidis</taxon>
    </lineage>
</organism>
<dbReference type="Proteomes" id="UP001223634">
    <property type="component" value="Segment"/>
</dbReference>
<evidence type="ECO:0000313" key="2">
    <source>
        <dbReference type="EMBL" id="QEI03540.1"/>
    </source>
</evidence>
<dbReference type="InterPro" id="IPR025816">
    <property type="entry name" value="RrmJ-type_MeTrfase"/>
</dbReference>
<dbReference type="Pfam" id="PF01728">
    <property type="entry name" value="FtsJ"/>
    <property type="match status" value="1"/>
</dbReference>
<dbReference type="GO" id="GO:0006370">
    <property type="term" value="P:7-methylguanosine mRNA capping"/>
    <property type="evidence" value="ECO:0007669"/>
    <property type="project" value="TreeGrafter"/>
</dbReference>
<dbReference type="EMBL" id="MK419955">
    <property type="protein sequence ID" value="QEI03540.1"/>
    <property type="molecule type" value="Genomic_DNA"/>
</dbReference>
<evidence type="ECO:0000313" key="3">
    <source>
        <dbReference type="Proteomes" id="UP001223634"/>
    </source>
</evidence>
<dbReference type="PANTHER" id="PTHR16121:SF0">
    <property type="entry name" value="CAP-SPECIFIC MRNA (NUCLEOSIDE-2'-O-)-METHYLTRANSFERASE 1"/>
    <property type="match status" value="1"/>
</dbReference>
<proteinExistence type="predicted"/>
<dbReference type="Gene3D" id="3.40.50.12760">
    <property type="match status" value="1"/>
</dbReference>
<dbReference type="InterPro" id="IPR002877">
    <property type="entry name" value="RNA_MeTrfase_FtsJ_dom"/>
</dbReference>
<accession>A0A6B7KGS1</accession>
<dbReference type="PROSITE" id="PS51613">
    <property type="entry name" value="SAM_MT_RRMJ"/>
    <property type="match status" value="1"/>
</dbReference>
<dbReference type="PANTHER" id="PTHR16121">
    <property type="entry name" value="CAP-SPECIFIC MRNA (NUCLEOSIDE-2'-O-)-METHYLTRANSFERASE 1-RELATED"/>
    <property type="match status" value="1"/>
</dbReference>
<dbReference type="InterPro" id="IPR029063">
    <property type="entry name" value="SAM-dependent_MTases_sf"/>
</dbReference>
<evidence type="ECO:0000259" key="1">
    <source>
        <dbReference type="PROSITE" id="PS51613"/>
    </source>
</evidence>
<dbReference type="SUPFAM" id="SSF53335">
    <property type="entry name" value="S-adenosyl-L-methionine-dependent methyltransferases"/>
    <property type="match status" value="1"/>
</dbReference>
<dbReference type="GO" id="GO:0032259">
    <property type="term" value="P:methylation"/>
    <property type="evidence" value="ECO:0007669"/>
    <property type="project" value="InterPro"/>
</dbReference>
<name>A0A6B7KGS1_9ABAC</name>
<reference evidence="2 3" key="1">
    <citation type="submission" date="2019-01" db="EMBL/GenBank/DDBJ databases">
        <title>The Spodoptera cosmioides nucleopolyhedrovirus (SpcoNPV) is a novel virus isolated from the polyphagous black armyworm, Spodoptera cosmioides (Walker) (Lepidoptera: Noctuidae).</title>
        <authorList>
            <person name="Santos E.R."/>
            <person name="Oliveira L.B."/>
            <person name="Silva L.A."/>
            <person name="Sosa-Gomez D.R."/>
            <person name="Ribeiro B.M."/>
            <person name="Ardisson-Araujo D.M.P."/>
        </authorList>
    </citation>
    <scope>NUCLEOTIDE SEQUENCE [LARGE SCALE GENOMIC DNA]</scope>
    <source>
        <strain evidence="2">VPN72</strain>
    </source>
</reference>